<comment type="similarity">
    <text evidence="6">Belongs to the dispatched family.</text>
</comment>
<feature type="transmembrane region" description="Helical" evidence="8">
    <location>
        <begin position="888"/>
        <end position="910"/>
    </location>
</feature>
<name>A0A1W0WWK2_HYPEX</name>
<feature type="transmembrane region" description="Helical" evidence="8">
    <location>
        <begin position="416"/>
        <end position="439"/>
    </location>
</feature>
<dbReference type="GO" id="GO:0022857">
    <property type="term" value="F:transmembrane transporter activity"/>
    <property type="evidence" value="ECO:0007669"/>
    <property type="project" value="TreeGrafter"/>
</dbReference>
<dbReference type="InterPro" id="IPR052081">
    <property type="entry name" value="Dispatched_Hh_regulator"/>
</dbReference>
<evidence type="ECO:0000256" key="4">
    <source>
        <dbReference type="ARBA" id="ARBA00023136"/>
    </source>
</evidence>
<dbReference type="PANTHER" id="PTHR45951">
    <property type="entry name" value="PROTEIN DISPATCHED-RELATED"/>
    <property type="match status" value="1"/>
</dbReference>
<dbReference type="GO" id="GO:0007224">
    <property type="term" value="P:smoothened signaling pathway"/>
    <property type="evidence" value="ECO:0007669"/>
    <property type="project" value="TreeGrafter"/>
</dbReference>
<dbReference type="Gene3D" id="1.20.1640.10">
    <property type="entry name" value="Multidrug efflux transporter AcrB transmembrane domain"/>
    <property type="match status" value="2"/>
</dbReference>
<feature type="transmembrane region" description="Helical" evidence="8">
    <location>
        <begin position="21"/>
        <end position="44"/>
    </location>
</feature>
<feature type="transmembrane region" description="Helical" evidence="8">
    <location>
        <begin position="827"/>
        <end position="848"/>
    </location>
</feature>
<feature type="transmembrane region" description="Helical" evidence="8">
    <location>
        <begin position="855"/>
        <end position="876"/>
    </location>
</feature>
<keyword evidence="3 8" id="KW-1133">Transmembrane helix</keyword>
<keyword evidence="12" id="KW-0002">3D-structure</keyword>
<evidence type="ECO:0000259" key="9">
    <source>
        <dbReference type="PROSITE" id="PS50156"/>
    </source>
</evidence>
<dbReference type="InterPro" id="IPR004869">
    <property type="entry name" value="MMPL_dom"/>
</dbReference>
<feature type="transmembrane region" description="Helical" evidence="8">
    <location>
        <begin position="488"/>
        <end position="512"/>
    </location>
</feature>
<keyword evidence="5" id="KW-0325">Glycoprotein</keyword>
<dbReference type="EMDB" id="EMD-31595"/>
<proteinExistence type="evidence at protein level"/>
<evidence type="ECO:0000256" key="3">
    <source>
        <dbReference type="ARBA" id="ARBA00022989"/>
    </source>
</evidence>
<evidence type="ECO:0000256" key="6">
    <source>
        <dbReference type="ARBA" id="ARBA00038046"/>
    </source>
</evidence>
<dbReference type="OrthoDB" id="193905at2759"/>
<reference evidence="12" key="2">
    <citation type="journal article" date="2021" name="Front. Mol. Biosci.">
        <title>Architecture of Dispatched, a Transmembrane Protein Responsible for Hedgehog Release.</title>
        <authorList>
            <person name="Luo Y."/>
            <person name="Wan G."/>
            <person name="Zhou X."/>
            <person name="Wang Q."/>
            <person name="Zhang Y."/>
            <person name="Bao J."/>
            <person name="Cong Y."/>
            <person name="Zhao Y."/>
            <person name="Li D."/>
        </authorList>
    </citation>
    <scope>STRUCTURE BY ELECTRON MICROSCOPY (6.50 ANGSTROMS) OF 2-1116</scope>
</reference>
<feature type="region of interest" description="Disordered" evidence="7">
    <location>
        <begin position="1092"/>
        <end position="1119"/>
    </location>
</feature>
<gene>
    <name evidence="10" type="ORF">BV898_06340</name>
</gene>
<keyword evidence="4 8" id="KW-0472">Membrane</keyword>
<dbReference type="Proteomes" id="UP000192578">
    <property type="component" value="Unassembled WGS sequence"/>
</dbReference>
<evidence type="ECO:0000256" key="1">
    <source>
        <dbReference type="ARBA" id="ARBA00004141"/>
    </source>
</evidence>
<reference evidence="11" key="1">
    <citation type="submission" date="2017-01" db="EMBL/GenBank/DDBJ databases">
        <title>Comparative genomics of anhydrobiosis in the tardigrade Hypsibius dujardini.</title>
        <authorList>
            <person name="Yoshida Y."/>
            <person name="Koutsovoulos G."/>
            <person name="Laetsch D."/>
            <person name="Stevens L."/>
            <person name="Kumar S."/>
            <person name="Horikawa D."/>
            <person name="Ishino K."/>
            <person name="Komine S."/>
            <person name="Tomita M."/>
            <person name="Blaxter M."/>
            <person name="Arakawa K."/>
        </authorList>
    </citation>
    <scope>NUCLEOTIDE SEQUENCE [LARGE SCALE GENOMIC DNA]</scope>
    <source>
        <strain evidence="11">Z151</strain>
    </source>
</reference>
<dbReference type="Pfam" id="PF03176">
    <property type="entry name" value="MMPL"/>
    <property type="match status" value="2"/>
</dbReference>
<dbReference type="SUPFAM" id="SSF82866">
    <property type="entry name" value="Multidrug efflux transporter AcrB transmembrane domain"/>
    <property type="match status" value="2"/>
</dbReference>
<evidence type="ECO:0000256" key="7">
    <source>
        <dbReference type="SAM" id="MobiDB-lite"/>
    </source>
</evidence>
<feature type="transmembrane region" description="Helical" evidence="8">
    <location>
        <begin position="460"/>
        <end position="482"/>
    </location>
</feature>
<evidence type="ECO:0000313" key="11">
    <source>
        <dbReference type="Proteomes" id="UP000192578"/>
    </source>
</evidence>
<dbReference type="PROSITE" id="PS50156">
    <property type="entry name" value="SSD"/>
    <property type="match status" value="1"/>
</dbReference>
<feature type="transmembrane region" description="Helical" evidence="8">
    <location>
        <begin position="365"/>
        <end position="383"/>
    </location>
</feature>
<evidence type="ECO:0007829" key="12">
    <source>
        <dbReference type="PDB" id="7FIF"/>
    </source>
</evidence>
<feature type="domain" description="SSD" evidence="9">
    <location>
        <begin position="416"/>
        <end position="519"/>
    </location>
</feature>
<evidence type="ECO:0000313" key="10">
    <source>
        <dbReference type="EMBL" id="OQV19566.1"/>
    </source>
</evidence>
<evidence type="ECO:0000256" key="5">
    <source>
        <dbReference type="ARBA" id="ARBA00023180"/>
    </source>
</evidence>
<dbReference type="EMBL" id="MTYJ01000037">
    <property type="protein sequence ID" value="OQV19566.1"/>
    <property type="molecule type" value="Genomic_DNA"/>
</dbReference>
<feature type="transmembrane region" description="Helical" evidence="8">
    <location>
        <begin position="390"/>
        <end position="410"/>
    </location>
</feature>
<accession>A0A1W0WWK2</accession>
<comment type="subcellular location">
    <subcellularLocation>
        <location evidence="1">Membrane</location>
        <topology evidence="1">Multi-pass membrane protein</topology>
    </subcellularLocation>
</comment>
<evidence type="ECO:0000256" key="2">
    <source>
        <dbReference type="ARBA" id="ARBA00022692"/>
    </source>
</evidence>
<dbReference type="InterPro" id="IPR000731">
    <property type="entry name" value="SSD"/>
</dbReference>
<keyword evidence="2 8" id="KW-0812">Transmembrane</keyword>
<organism evidence="10 11">
    <name type="scientific">Hypsibius exemplaris</name>
    <name type="common">Freshwater tardigrade</name>
    <dbReference type="NCBI Taxonomy" id="2072580"/>
    <lineage>
        <taxon>Eukaryota</taxon>
        <taxon>Metazoa</taxon>
        <taxon>Ecdysozoa</taxon>
        <taxon>Tardigrada</taxon>
        <taxon>Eutardigrada</taxon>
        <taxon>Parachela</taxon>
        <taxon>Hypsibioidea</taxon>
        <taxon>Hypsibiidae</taxon>
        <taxon>Hypsibius</taxon>
    </lineage>
</organism>
<dbReference type="PANTHER" id="PTHR45951:SF3">
    <property type="entry name" value="PROTEIN DISPATCHED"/>
    <property type="match status" value="1"/>
</dbReference>
<sequence length="1188" mass="132454">MPRQLVRRRKKTVMQRYAHFLAHHPFLILTLTFCANIVLLLVIVCTDSLPAFDDPQAGFEPRGSLINQRAQAWRNFLERDGVVQPSTRRKATTTKPVAARQNAPVQEIGTGNGDADYDFVEGLRNSTVKENVFSSSGMASLGPITQPRGFFCSRPLLGHAKLILRRKDAGNLLNLEGIRELCQLDADIRRLDEFQSCSEESADTGRLCRTWNLPNYVAVLAGKTSCHQLEEHDIRNVLNLTATCLPFYRSGQLKADCSTSEDDGKTMQEDTITCPGVPTDCIKDSSIYHLLYFISDKESRETGYSSMKHTLAVLPVWSSPAALPLYRALQWGNFTRPDDDGPIQVIGMEMGLGDRLFNTALLEDTLYVGVAAGVVVVVLWLYTGSLFVTLMNLMAIFFSLVVSYFLYVFVFRLTFFPFMNLLTCVIIVAIGADALVIFARLWHLAKTEKDDGRFEKVVHATFRHAAQAILVSSLTASAALFSDIVNPIIAIRCFSIFAGLTVLVHLFFAVTWMPACFVVADKWGSSVYVCGVFAGTLLSCDTKSPVCRLLYRCRCLHSGLRQYCDYFRIFFEKLLPCLVIRLKWMWMASFVLLTVGACVVVFVFPGLQLASGRTFSLWNSGHPSEQYRLLKDRFAFEENRNLNNNEKVSLHFVWGVLALNQAALLDPTDTGITTMDGRFNMSDPLSQIWMLKFCADLRQQTFFDNSTQSDNACYFDSFMLWMETGACSGHSQFPYPPATFIRCVHTFSNSFPQAKHFGPNFNSLHQIDSFVLRLQTSQLFSHSYTAMQQLHQHVDQWFTAALRTAPPSLQGAWFTGDFAFFDLQQSLISGTALSLIVSLFVAFLVLFFTTLNVGVSLIAITVIAGIMLATTAALVLMEWQLSVFESTIIGLAIGLSVDFTLHYAVSYCCAESYEERELKTNIVISEMASCVTMSAVTTFLAGALMIPSDILFYRQLGLFIITVTAISLLYATIFLPACLAVLGPQGAFLQFHYPSCRPLCCRPDPSKLVEKSMHSSAEFDTTYTTGGTYDHHRETKQCFHQSINQPYQGKALRSPSAAANNHHVVVISATPEQPPKTHPALLLDVDPDLADEETDSVGELGSVPTSRGPSRGTSLIRRSQQASRGIFPWDYIMQRLPLSRHFSVAGSSVIYIDADVRSVTSSMGLEGPAVLPNRREDVPEVWVRRTTE</sequence>
<feature type="transmembrane region" description="Helical" evidence="8">
    <location>
        <begin position="584"/>
        <end position="607"/>
    </location>
</feature>
<evidence type="ECO:0000256" key="8">
    <source>
        <dbReference type="SAM" id="Phobius"/>
    </source>
</evidence>
<feature type="transmembrane region" description="Helical" evidence="8">
    <location>
        <begin position="922"/>
        <end position="946"/>
    </location>
</feature>
<dbReference type="PDB" id="7FIF">
    <property type="method" value="EM"/>
    <property type="resolution" value="6.50 A"/>
    <property type="chains" value="A=2-1116"/>
</dbReference>
<feature type="transmembrane region" description="Helical" evidence="8">
    <location>
        <begin position="958"/>
        <end position="982"/>
    </location>
</feature>
<keyword evidence="11" id="KW-1185">Reference proteome</keyword>
<protein>
    <submittedName>
        <fullName evidence="10">Protein dispatched-like protein 1</fullName>
    </submittedName>
</protein>
<feature type="compositionally biased region" description="Polar residues" evidence="7">
    <location>
        <begin position="1103"/>
        <end position="1119"/>
    </location>
</feature>
<dbReference type="SMR" id="A0A1W0WWK2"/>
<dbReference type="GO" id="GO:0016020">
    <property type="term" value="C:membrane"/>
    <property type="evidence" value="ECO:0007669"/>
    <property type="project" value="UniProtKB-SubCell"/>
</dbReference>
<dbReference type="AlphaFoldDB" id="A0A1W0WWK2"/>
<comment type="caution">
    <text evidence="10">The sequence shown here is derived from an EMBL/GenBank/DDBJ whole genome shotgun (WGS) entry which is preliminary data.</text>
</comment>